<gene>
    <name evidence="3" type="ORF">KDL01_28225</name>
</gene>
<dbReference type="PROSITE" id="PS51857">
    <property type="entry name" value="CSD_2"/>
    <property type="match status" value="1"/>
</dbReference>
<name>A0A941ESE4_9ACTN</name>
<sequence>MAEGTIKWFSVARKYGFIVPDGGGKDVFLHMSALVAAGIPYLEDGARVSFEFEPGAARLSAVNLALTAPSTPDPVAAEPAVAEPAVVEPVLPEHLVAAAAVGVTA</sequence>
<reference evidence="3" key="1">
    <citation type="submission" date="2021-04" db="EMBL/GenBank/DDBJ databases">
        <title>Genome based classification of Actinospica acidithermotolerans sp. nov., an actinobacterium isolated from an Indonesian hot spring.</title>
        <authorList>
            <person name="Kusuma A.B."/>
            <person name="Putra K.E."/>
            <person name="Nafisah S."/>
            <person name="Loh J."/>
            <person name="Nouioui I."/>
            <person name="Goodfellow M."/>
        </authorList>
    </citation>
    <scope>NUCLEOTIDE SEQUENCE</scope>
    <source>
        <strain evidence="3">CSCA 57</strain>
    </source>
</reference>
<evidence type="ECO:0000313" key="4">
    <source>
        <dbReference type="Proteomes" id="UP000675781"/>
    </source>
</evidence>
<dbReference type="PANTHER" id="PTHR11544">
    <property type="entry name" value="COLD SHOCK DOMAIN CONTAINING PROTEINS"/>
    <property type="match status" value="1"/>
</dbReference>
<dbReference type="Pfam" id="PF00313">
    <property type="entry name" value="CSD"/>
    <property type="match status" value="1"/>
</dbReference>
<dbReference type="SMART" id="SM00357">
    <property type="entry name" value="CSP"/>
    <property type="match status" value="1"/>
</dbReference>
<dbReference type="InterPro" id="IPR050181">
    <property type="entry name" value="Cold_shock_domain"/>
</dbReference>
<dbReference type="AlphaFoldDB" id="A0A941ESE4"/>
<dbReference type="Gene3D" id="2.40.50.140">
    <property type="entry name" value="Nucleic acid-binding proteins"/>
    <property type="match status" value="1"/>
</dbReference>
<comment type="subcellular location">
    <subcellularLocation>
        <location evidence="1">Cytoplasm</location>
    </subcellularLocation>
</comment>
<proteinExistence type="predicted"/>
<dbReference type="PRINTS" id="PR00050">
    <property type="entry name" value="COLDSHOCK"/>
</dbReference>
<dbReference type="InterPro" id="IPR012340">
    <property type="entry name" value="NA-bd_OB-fold"/>
</dbReference>
<dbReference type="InterPro" id="IPR019844">
    <property type="entry name" value="CSD_CS"/>
</dbReference>
<dbReference type="InterPro" id="IPR002059">
    <property type="entry name" value="CSP_DNA-bd"/>
</dbReference>
<evidence type="ECO:0000313" key="3">
    <source>
        <dbReference type="EMBL" id="MBR7837197.1"/>
    </source>
</evidence>
<feature type="domain" description="CSD" evidence="2">
    <location>
        <begin position="1"/>
        <end position="66"/>
    </location>
</feature>
<protein>
    <submittedName>
        <fullName evidence="3">Cold shock domain-containing protein</fullName>
    </submittedName>
</protein>
<dbReference type="GO" id="GO:0003676">
    <property type="term" value="F:nucleic acid binding"/>
    <property type="evidence" value="ECO:0007669"/>
    <property type="project" value="InterPro"/>
</dbReference>
<dbReference type="SUPFAM" id="SSF50249">
    <property type="entry name" value="Nucleic acid-binding proteins"/>
    <property type="match status" value="1"/>
</dbReference>
<accession>A0A941ESE4</accession>
<dbReference type="GO" id="GO:0005737">
    <property type="term" value="C:cytoplasm"/>
    <property type="evidence" value="ECO:0007669"/>
    <property type="project" value="UniProtKB-SubCell"/>
</dbReference>
<evidence type="ECO:0000259" key="2">
    <source>
        <dbReference type="PROSITE" id="PS51857"/>
    </source>
</evidence>
<dbReference type="EMBL" id="JAGSOG010000187">
    <property type="protein sequence ID" value="MBR7837197.1"/>
    <property type="molecule type" value="Genomic_DNA"/>
</dbReference>
<dbReference type="InterPro" id="IPR011129">
    <property type="entry name" value="CSD"/>
</dbReference>
<dbReference type="PROSITE" id="PS00352">
    <property type="entry name" value="CSD_1"/>
    <property type="match status" value="1"/>
</dbReference>
<keyword evidence="4" id="KW-1185">Reference proteome</keyword>
<organism evidence="3 4">
    <name type="scientific">Actinospica durhamensis</name>
    <dbReference type="NCBI Taxonomy" id="1508375"/>
    <lineage>
        <taxon>Bacteria</taxon>
        <taxon>Bacillati</taxon>
        <taxon>Actinomycetota</taxon>
        <taxon>Actinomycetes</taxon>
        <taxon>Catenulisporales</taxon>
        <taxon>Actinospicaceae</taxon>
        <taxon>Actinospica</taxon>
    </lineage>
</organism>
<dbReference type="CDD" id="cd04458">
    <property type="entry name" value="CSP_CDS"/>
    <property type="match status" value="1"/>
</dbReference>
<dbReference type="Proteomes" id="UP000675781">
    <property type="component" value="Unassembled WGS sequence"/>
</dbReference>
<evidence type="ECO:0000256" key="1">
    <source>
        <dbReference type="RuleBase" id="RU000408"/>
    </source>
</evidence>
<comment type="caution">
    <text evidence="3">The sequence shown here is derived from an EMBL/GenBank/DDBJ whole genome shotgun (WGS) entry which is preliminary data.</text>
</comment>